<evidence type="ECO:0000313" key="4">
    <source>
        <dbReference type="EMBL" id="CAD9435358.1"/>
    </source>
</evidence>
<evidence type="ECO:0000256" key="1">
    <source>
        <dbReference type="PROSITE-ProRule" id="PRU00176"/>
    </source>
</evidence>
<dbReference type="SMART" id="SM00360">
    <property type="entry name" value="RRM"/>
    <property type="match status" value="1"/>
</dbReference>
<dbReference type="InterPro" id="IPR000504">
    <property type="entry name" value="RRM_dom"/>
</dbReference>
<dbReference type="EMBL" id="HBGU01021067">
    <property type="protein sequence ID" value="CAD9435358.1"/>
    <property type="molecule type" value="Transcribed_RNA"/>
</dbReference>
<dbReference type="GO" id="GO:0003723">
    <property type="term" value="F:RNA binding"/>
    <property type="evidence" value="ECO:0007669"/>
    <property type="project" value="UniProtKB-UniRule"/>
</dbReference>
<gene>
    <name evidence="4" type="ORF">CBRE1094_LOCUS11540</name>
</gene>
<dbReference type="InterPro" id="IPR012677">
    <property type="entry name" value="Nucleotide-bd_a/b_plait_sf"/>
</dbReference>
<feature type="compositionally biased region" description="Gly residues" evidence="2">
    <location>
        <begin position="22"/>
        <end position="33"/>
    </location>
</feature>
<feature type="region of interest" description="Disordered" evidence="2">
    <location>
        <begin position="100"/>
        <end position="199"/>
    </location>
</feature>
<feature type="compositionally biased region" description="Basic and acidic residues" evidence="2">
    <location>
        <begin position="100"/>
        <end position="155"/>
    </location>
</feature>
<dbReference type="Pfam" id="PF00076">
    <property type="entry name" value="RRM_1"/>
    <property type="match status" value="1"/>
</dbReference>
<name>A0A7S2CWI9_9EUKA</name>
<dbReference type="AlphaFoldDB" id="A0A7S2CWI9"/>
<dbReference type="PROSITE" id="PS50102">
    <property type="entry name" value="RRM"/>
    <property type="match status" value="1"/>
</dbReference>
<keyword evidence="1" id="KW-0694">RNA-binding</keyword>
<dbReference type="InterPro" id="IPR050441">
    <property type="entry name" value="RBM"/>
</dbReference>
<feature type="compositionally biased region" description="Basic and acidic residues" evidence="2">
    <location>
        <begin position="182"/>
        <end position="199"/>
    </location>
</feature>
<evidence type="ECO:0000256" key="2">
    <source>
        <dbReference type="SAM" id="MobiDB-lite"/>
    </source>
</evidence>
<dbReference type="SUPFAM" id="SSF54928">
    <property type="entry name" value="RNA-binding domain, RBD"/>
    <property type="match status" value="1"/>
</dbReference>
<feature type="domain" description="RRM" evidence="3">
    <location>
        <begin position="41"/>
        <end position="119"/>
    </location>
</feature>
<organism evidence="4">
    <name type="scientific">Haptolina brevifila</name>
    <dbReference type="NCBI Taxonomy" id="156173"/>
    <lineage>
        <taxon>Eukaryota</taxon>
        <taxon>Haptista</taxon>
        <taxon>Haptophyta</taxon>
        <taxon>Prymnesiophyceae</taxon>
        <taxon>Prymnesiales</taxon>
        <taxon>Prymnesiaceae</taxon>
        <taxon>Haptolina</taxon>
    </lineage>
</organism>
<sequence length="199" mass="21345">MRAGDTVHAAMSRSRSPEQRRGGAGSGKGGGRGKGARNEDAKLYVGNLSNDFDENTLRKEFEKFGELSDVFMPKDPNSGERRGFGFVTFVDTRDAEDAIKEMDGKSVDGRSLRVNKPREGPRRDGGGSGGERRGGDRGGSDRGGGDRRGSERGERGGSGSSGVAERGSHGWSSAIPSYLNKEVYDRVTGDRIKKFDPKA</sequence>
<dbReference type="PANTHER" id="PTHR48034">
    <property type="entry name" value="TRANSFORMER-2 SEX-DETERMINING PROTEIN-RELATED"/>
    <property type="match status" value="1"/>
</dbReference>
<proteinExistence type="predicted"/>
<accession>A0A7S2CWI9</accession>
<evidence type="ECO:0000259" key="3">
    <source>
        <dbReference type="PROSITE" id="PS50102"/>
    </source>
</evidence>
<feature type="region of interest" description="Disordered" evidence="2">
    <location>
        <begin position="1"/>
        <end position="39"/>
    </location>
</feature>
<reference evidence="4" key="1">
    <citation type="submission" date="2021-01" db="EMBL/GenBank/DDBJ databases">
        <authorList>
            <person name="Corre E."/>
            <person name="Pelletier E."/>
            <person name="Niang G."/>
            <person name="Scheremetjew M."/>
            <person name="Finn R."/>
            <person name="Kale V."/>
            <person name="Holt S."/>
            <person name="Cochrane G."/>
            <person name="Meng A."/>
            <person name="Brown T."/>
            <person name="Cohen L."/>
        </authorList>
    </citation>
    <scope>NUCLEOTIDE SEQUENCE</scope>
    <source>
        <strain evidence="4">UTEX LB 985</strain>
    </source>
</reference>
<dbReference type="Gene3D" id="3.30.70.330">
    <property type="match status" value="1"/>
</dbReference>
<dbReference type="InterPro" id="IPR035979">
    <property type="entry name" value="RBD_domain_sf"/>
</dbReference>
<protein>
    <recommendedName>
        <fullName evidence="3">RRM domain-containing protein</fullName>
    </recommendedName>
</protein>